<gene>
    <name evidence="2" type="ORF">DM01DRAFT_1028244</name>
</gene>
<sequence length="75" mass="8549">MDFPMVSWQPEGHLESGTFPRRHVGNIPILFVVCWTSVSCKKTVVSMISGLLFSYDFFLLSSISCLGRLYVLCDW</sequence>
<proteinExistence type="predicted"/>
<keyword evidence="3" id="KW-1185">Reference proteome</keyword>
<keyword evidence="1" id="KW-0472">Membrane</keyword>
<protein>
    <submittedName>
        <fullName evidence="2">Uncharacterized protein</fullName>
    </submittedName>
</protein>
<feature type="transmembrane region" description="Helical" evidence="1">
    <location>
        <begin position="52"/>
        <end position="71"/>
    </location>
</feature>
<name>A0A1X2GK24_9FUNG</name>
<evidence type="ECO:0000256" key="1">
    <source>
        <dbReference type="SAM" id="Phobius"/>
    </source>
</evidence>
<evidence type="ECO:0000313" key="3">
    <source>
        <dbReference type="Proteomes" id="UP000242146"/>
    </source>
</evidence>
<evidence type="ECO:0000313" key="2">
    <source>
        <dbReference type="EMBL" id="ORX54943.1"/>
    </source>
</evidence>
<reference evidence="2 3" key="1">
    <citation type="submission" date="2016-07" db="EMBL/GenBank/DDBJ databases">
        <title>Pervasive Adenine N6-methylation of Active Genes in Fungi.</title>
        <authorList>
            <consortium name="DOE Joint Genome Institute"/>
            <person name="Mondo S.J."/>
            <person name="Dannebaum R.O."/>
            <person name="Kuo R.C."/>
            <person name="Labutti K."/>
            <person name="Haridas S."/>
            <person name="Kuo A."/>
            <person name="Salamov A."/>
            <person name="Ahrendt S.R."/>
            <person name="Lipzen A."/>
            <person name="Sullivan W."/>
            <person name="Andreopoulos W.B."/>
            <person name="Clum A."/>
            <person name="Lindquist E."/>
            <person name="Daum C."/>
            <person name="Ramamoorthy G.K."/>
            <person name="Gryganskyi A."/>
            <person name="Culley D."/>
            <person name="Magnuson J.K."/>
            <person name="James T.Y."/>
            <person name="O'Malley M.A."/>
            <person name="Stajich J.E."/>
            <person name="Spatafora J.W."/>
            <person name="Visel A."/>
            <person name="Grigoriev I.V."/>
        </authorList>
    </citation>
    <scope>NUCLEOTIDE SEQUENCE [LARGE SCALE GENOMIC DNA]</scope>
    <source>
        <strain evidence="2 3">NRRL 3301</strain>
    </source>
</reference>
<keyword evidence="1" id="KW-1133">Transmembrane helix</keyword>
<accession>A0A1X2GK24</accession>
<comment type="caution">
    <text evidence="2">The sequence shown here is derived from an EMBL/GenBank/DDBJ whole genome shotgun (WGS) entry which is preliminary data.</text>
</comment>
<dbReference type="Proteomes" id="UP000242146">
    <property type="component" value="Unassembled WGS sequence"/>
</dbReference>
<keyword evidence="1" id="KW-0812">Transmembrane</keyword>
<dbReference type="AlphaFoldDB" id="A0A1X2GK24"/>
<organism evidence="2 3">
    <name type="scientific">Hesseltinella vesiculosa</name>
    <dbReference type="NCBI Taxonomy" id="101127"/>
    <lineage>
        <taxon>Eukaryota</taxon>
        <taxon>Fungi</taxon>
        <taxon>Fungi incertae sedis</taxon>
        <taxon>Mucoromycota</taxon>
        <taxon>Mucoromycotina</taxon>
        <taxon>Mucoromycetes</taxon>
        <taxon>Mucorales</taxon>
        <taxon>Cunninghamellaceae</taxon>
        <taxon>Hesseltinella</taxon>
    </lineage>
</organism>
<dbReference type="EMBL" id="MCGT01000012">
    <property type="protein sequence ID" value="ORX54943.1"/>
    <property type="molecule type" value="Genomic_DNA"/>
</dbReference>